<keyword evidence="2" id="KW-1185">Reference proteome</keyword>
<dbReference type="Proteomes" id="UP000052237">
    <property type="component" value="Unassembled WGS sequence"/>
</dbReference>
<dbReference type="RefSeq" id="WP_155589502.1">
    <property type="nucleotide sequence ID" value="NZ_FAUU01000003.1"/>
</dbReference>
<dbReference type="AlphaFoldDB" id="A0A0S4SMT8"/>
<evidence type="ECO:0000313" key="1">
    <source>
        <dbReference type="EMBL" id="CUU71290.1"/>
    </source>
</evidence>
<reference evidence="1 2" key="1">
    <citation type="submission" date="2015-11" db="EMBL/GenBank/DDBJ databases">
        <authorList>
            <consortium name="Pathogen Informatics"/>
        </authorList>
    </citation>
    <scope>NUCLEOTIDE SEQUENCE [LARGE SCALE GENOMIC DNA]</scope>
    <source>
        <strain evidence="1 2">006A-0059</strain>
    </source>
</reference>
<evidence type="ECO:0000313" key="2">
    <source>
        <dbReference type="Proteomes" id="UP000052237"/>
    </source>
</evidence>
<proteinExistence type="predicted"/>
<accession>A0A0S4SMT8</accession>
<dbReference type="EMBL" id="FAVB01000001">
    <property type="protein sequence ID" value="CUU71290.1"/>
    <property type="molecule type" value="Genomic_DNA"/>
</dbReference>
<protein>
    <submittedName>
        <fullName evidence="1">Uncharacterized protein</fullName>
    </submittedName>
</protein>
<name>A0A0S4SMT8_CAMHY</name>
<gene>
    <name evidence="1" type="ORF">ERS686654_00325</name>
</gene>
<sequence length="54" mass="6493">MLIKTVSIDNYEVLDYFENLKEFAYGISEEDAKELLEYLYIYKKHLVKSVLQEN</sequence>
<comment type="caution">
    <text evidence="1">The sequence shown here is derived from an EMBL/GenBank/DDBJ whole genome shotgun (WGS) entry which is preliminary data.</text>
</comment>
<organism evidence="1 2">
    <name type="scientific">Campylobacter hyointestinalis subsp. hyointestinalis</name>
    <dbReference type="NCBI Taxonomy" id="91352"/>
    <lineage>
        <taxon>Bacteria</taxon>
        <taxon>Pseudomonadati</taxon>
        <taxon>Campylobacterota</taxon>
        <taxon>Epsilonproteobacteria</taxon>
        <taxon>Campylobacterales</taxon>
        <taxon>Campylobacteraceae</taxon>
        <taxon>Campylobacter</taxon>
    </lineage>
</organism>